<keyword evidence="7" id="KW-1185">Reference proteome</keyword>
<dbReference type="EMBL" id="MCGR01000010">
    <property type="protein sequence ID" value="ORY88438.1"/>
    <property type="molecule type" value="Genomic_DNA"/>
</dbReference>
<keyword evidence="4" id="KW-0812">Transmembrane</keyword>
<dbReference type="SUPFAM" id="SSF103473">
    <property type="entry name" value="MFS general substrate transporter"/>
    <property type="match status" value="1"/>
</dbReference>
<dbReference type="InterPro" id="IPR050327">
    <property type="entry name" value="Proton-linked_MCT"/>
</dbReference>
<dbReference type="OrthoDB" id="2213137at2759"/>
<feature type="compositionally biased region" description="Basic and acidic residues" evidence="3">
    <location>
        <begin position="35"/>
        <end position="45"/>
    </location>
</feature>
<feature type="transmembrane region" description="Helical" evidence="4">
    <location>
        <begin position="131"/>
        <end position="157"/>
    </location>
</feature>
<organism evidence="6 7">
    <name type="scientific">Leucosporidium creatinivorum</name>
    <dbReference type="NCBI Taxonomy" id="106004"/>
    <lineage>
        <taxon>Eukaryota</taxon>
        <taxon>Fungi</taxon>
        <taxon>Dikarya</taxon>
        <taxon>Basidiomycota</taxon>
        <taxon>Pucciniomycotina</taxon>
        <taxon>Microbotryomycetes</taxon>
        <taxon>Leucosporidiales</taxon>
        <taxon>Leucosporidium</taxon>
    </lineage>
</organism>
<dbReference type="InParanoid" id="A0A1Y2FWS9"/>
<feature type="transmembrane region" description="Helical" evidence="4">
    <location>
        <begin position="338"/>
        <end position="356"/>
    </location>
</feature>
<feature type="transmembrane region" description="Helical" evidence="4">
    <location>
        <begin position="431"/>
        <end position="453"/>
    </location>
</feature>
<dbReference type="Proteomes" id="UP000193467">
    <property type="component" value="Unassembled WGS sequence"/>
</dbReference>
<comment type="subcellular location">
    <subcellularLocation>
        <location evidence="1">Membrane</location>
        <topology evidence="1">Multi-pass membrane protein</topology>
    </subcellularLocation>
</comment>
<proteinExistence type="inferred from homology"/>
<dbReference type="InterPro" id="IPR020846">
    <property type="entry name" value="MFS_dom"/>
</dbReference>
<dbReference type="AlphaFoldDB" id="A0A1Y2FWS9"/>
<dbReference type="PROSITE" id="PS50850">
    <property type="entry name" value="MFS"/>
    <property type="match status" value="1"/>
</dbReference>
<feature type="transmembrane region" description="Helical" evidence="4">
    <location>
        <begin position="362"/>
        <end position="388"/>
    </location>
</feature>
<feature type="transmembrane region" description="Helical" evidence="4">
    <location>
        <begin position="395"/>
        <end position="419"/>
    </location>
</feature>
<sequence>MADTSQIRLTELSSTAPTTADTSRRASFEGETGAEQERSPSPPRDRKVAEAFESYPDGGFQAWLQVFCCFSIFFTTLGGIYAWGVMQDALFEIGVAPSSTLSFIGSTQATLEALFAIPISRLVAAYGNRRVAIVGSLLAGLGPILAGSCSTSVPGLIITEGFMFGMGQALCFFSAATLPSHYFLRRRNLATGLVYAGAGVGGAVFALITSALVKSCGVPWAFRIIGSIFTAINLPCAWMLKSRSAKVPWRRKEGQEKTKLVEWTFFKDLRFVLLLCGTSVALFPLFVPPFFLPLYGTSLGLSTSTSSLLLAGFNLASALGRIFFGLGADALLGSVNSLVLCLFSVAVSTLAIWPVASSVAPLAVFAVVNGFCAGGMFSLMPGTIAALFGSRKLPGVFSVLVTFWSPGYFLGAPIAGYILQAFGGPDKGYEAFRPAIFYSGGLSLMAAVLLLGCRLKETREWRKI</sequence>
<keyword evidence="4" id="KW-1133">Transmembrane helix</keyword>
<feature type="transmembrane region" description="Helical" evidence="4">
    <location>
        <begin position="103"/>
        <end position="124"/>
    </location>
</feature>
<dbReference type="PANTHER" id="PTHR11360:SF305">
    <property type="entry name" value="MAJOR FACILITATOR SUPERFAMILY (MFS) PROFILE DOMAIN-CONTAINING PROTEIN"/>
    <property type="match status" value="1"/>
</dbReference>
<dbReference type="GO" id="GO:0022857">
    <property type="term" value="F:transmembrane transporter activity"/>
    <property type="evidence" value="ECO:0007669"/>
    <property type="project" value="InterPro"/>
</dbReference>
<evidence type="ECO:0000259" key="5">
    <source>
        <dbReference type="PROSITE" id="PS50850"/>
    </source>
</evidence>
<feature type="transmembrane region" description="Helical" evidence="4">
    <location>
        <begin position="307"/>
        <end position="326"/>
    </location>
</feature>
<accession>A0A1Y2FWS9</accession>
<evidence type="ECO:0000256" key="1">
    <source>
        <dbReference type="ARBA" id="ARBA00004141"/>
    </source>
</evidence>
<comment type="caution">
    <text evidence="6">The sequence shown here is derived from an EMBL/GenBank/DDBJ whole genome shotgun (WGS) entry which is preliminary data.</text>
</comment>
<dbReference type="InterPro" id="IPR036259">
    <property type="entry name" value="MFS_trans_sf"/>
</dbReference>
<feature type="transmembrane region" description="Helical" evidence="4">
    <location>
        <begin position="269"/>
        <end position="287"/>
    </location>
</feature>
<feature type="domain" description="Major facilitator superfamily (MFS) profile" evidence="5">
    <location>
        <begin position="270"/>
        <end position="464"/>
    </location>
</feature>
<dbReference type="GO" id="GO:0016020">
    <property type="term" value="C:membrane"/>
    <property type="evidence" value="ECO:0007669"/>
    <property type="project" value="UniProtKB-SubCell"/>
</dbReference>
<feature type="compositionally biased region" description="Polar residues" evidence="3">
    <location>
        <begin position="1"/>
        <end position="21"/>
    </location>
</feature>
<name>A0A1Y2FWS9_9BASI</name>
<gene>
    <name evidence="6" type="ORF">BCR35DRAFT_301565</name>
</gene>
<protein>
    <submittedName>
        <fullName evidence="6">Major facilitator superfamily domain-containing protein</fullName>
    </submittedName>
</protein>
<dbReference type="PANTHER" id="PTHR11360">
    <property type="entry name" value="MONOCARBOXYLATE TRANSPORTER"/>
    <property type="match status" value="1"/>
</dbReference>
<reference evidence="6 7" key="1">
    <citation type="submission" date="2016-07" db="EMBL/GenBank/DDBJ databases">
        <title>Pervasive Adenine N6-methylation of Active Genes in Fungi.</title>
        <authorList>
            <consortium name="DOE Joint Genome Institute"/>
            <person name="Mondo S.J."/>
            <person name="Dannebaum R.O."/>
            <person name="Kuo R.C."/>
            <person name="Labutti K."/>
            <person name="Haridas S."/>
            <person name="Kuo A."/>
            <person name="Salamov A."/>
            <person name="Ahrendt S.R."/>
            <person name="Lipzen A."/>
            <person name="Sullivan W."/>
            <person name="Andreopoulos W.B."/>
            <person name="Clum A."/>
            <person name="Lindquist E."/>
            <person name="Daum C."/>
            <person name="Ramamoorthy G.K."/>
            <person name="Gryganskyi A."/>
            <person name="Culley D."/>
            <person name="Magnuson J.K."/>
            <person name="James T.Y."/>
            <person name="O'Malley M.A."/>
            <person name="Stajich J.E."/>
            <person name="Spatafora J.W."/>
            <person name="Visel A."/>
            <person name="Grigoriev I.V."/>
        </authorList>
    </citation>
    <scope>NUCLEOTIDE SEQUENCE [LARGE SCALE GENOMIC DNA]</scope>
    <source>
        <strain evidence="6 7">62-1032</strain>
    </source>
</reference>
<comment type="similarity">
    <text evidence="2">Belongs to the major facilitator superfamily. Monocarboxylate porter (TC 2.A.1.13) family.</text>
</comment>
<dbReference type="Pfam" id="PF07690">
    <property type="entry name" value="MFS_1"/>
    <property type="match status" value="1"/>
</dbReference>
<feature type="region of interest" description="Disordered" evidence="3">
    <location>
        <begin position="1"/>
        <end position="45"/>
    </location>
</feature>
<evidence type="ECO:0000256" key="4">
    <source>
        <dbReference type="SAM" id="Phobius"/>
    </source>
</evidence>
<evidence type="ECO:0000256" key="3">
    <source>
        <dbReference type="SAM" id="MobiDB-lite"/>
    </source>
</evidence>
<feature type="transmembrane region" description="Helical" evidence="4">
    <location>
        <begin position="193"/>
        <end position="214"/>
    </location>
</feature>
<evidence type="ECO:0000313" key="6">
    <source>
        <dbReference type="EMBL" id="ORY88438.1"/>
    </source>
</evidence>
<dbReference type="InterPro" id="IPR011701">
    <property type="entry name" value="MFS"/>
</dbReference>
<evidence type="ECO:0000256" key="2">
    <source>
        <dbReference type="ARBA" id="ARBA00006727"/>
    </source>
</evidence>
<feature type="transmembrane region" description="Helical" evidence="4">
    <location>
        <begin position="62"/>
        <end position="83"/>
    </location>
</feature>
<keyword evidence="4" id="KW-0472">Membrane</keyword>
<feature type="transmembrane region" description="Helical" evidence="4">
    <location>
        <begin position="220"/>
        <end position="240"/>
    </location>
</feature>
<evidence type="ECO:0000313" key="7">
    <source>
        <dbReference type="Proteomes" id="UP000193467"/>
    </source>
</evidence>
<feature type="transmembrane region" description="Helical" evidence="4">
    <location>
        <begin position="163"/>
        <end position="184"/>
    </location>
</feature>
<dbReference type="Gene3D" id="1.20.1250.20">
    <property type="entry name" value="MFS general substrate transporter like domains"/>
    <property type="match status" value="2"/>
</dbReference>